<feature type="compositionally biased region" description="Low complexity" evidence="1">
    <location>
        <begin position="1"/>
        <end position="16"/>
    </location>
</feature>
<protein>
    <submittedName>
        <fullName evidence="2">Uncharacterized protein</fullName>
    </submittedName>
</protein>
<name>A0A8T2CHF2_9BRAS</name>
<accession>A0A8T2CHF2</accession>
<feature type="compositionally biased region" description="Acidic residues" evidence="1">
    <location>
        <begin position="26"/>
        <end position="35"/>
    </location>
</feature>
<comment type="caution">
    <text evidence="2">The sequence shown here is derived from an EMBL/GenBank/DDBJ whole genome shotgun (WGS) entry which is preliminary data.</text>
</comment>
<sequence>MCGGRTKSPSSSSSLFSGGGTAVSEGGEDDGDDGVAGDCSGASPSSDCFGDETGSFDGVGDWSGLEFGVGA</sequence>
<keyword evidence="3" id="KW-1185">Reference proteome</keyword>
<evidence type="ECO:0000313" key="3">
    <source>
        <dbReference type="Proteomes" id="UP000694240"/>
    </source>
</evidence>
<dbReference type="AlphaFoldDB" id="A0A8T2CHF2"/>
<organism evidence="2 3">
    <name type="scientific">Arabidopsis thaliana x Arabidopsis arenosa</name>
    <dbReference type="NCBI Taxonomy" id="1240361"/>
    <lineage>
        <taxon>Eukaryota</taxon>
        <taxon>Viridiplantae</taxon>
        <taxon>Streptophyta</taxon>
        <taxon>Embryophyta</taxon>
        <taxon>Tracheophyta</taxon>
        <taxon>Spermatophyta</taxon>
        <taxon>Magnoliopsida</taxon>
        <taxon>eudicotyledons</taxon>
        <taxon>Gunneridae</taxon>
        <taxon>Pentapetalae</taxon>
        <taxon>rosids</taxon>
        <taxon>malvids</taxon>
        <taxon>Brassicales</taxon>
        <taxon>Brassicaceae</taxon>
        <taxon>Camelineae</taxon>
        <taxon>Arabidopsis</taxon>
    </lineage>
</organism>
<feature type="region of interest" description="Disordered" evidence="1">
    <location>
        <begin position="1"/>
        <end position="62"/>
    </location>
</feature>
<reference evidence="2 3" key="1">
    <citation type="submission" date="2020-12" db="EMBL/GenBank/DDBJ databases">
        <title>Concerted genomic and epigenomic changes stabilize Arabidopsis allopolyploids.</title>
        <authorList>
            <person name="Chen Z."/>
        </authorList>
    </citation>
    <scope>NUCLEOTIDE SEQUENCE [LARGE SCALE GENOMIC DNA]</scope>
    <source>
        <strain evidence="2">Allo738</strain>
        <tissue evidence="2">Leaf</tissue>
    </source>
</reference>
<gene>
    <name evidence="2" type="ORF">ISN45_Aa01g033520</name>
</gene>
<dbReference type="Proteomes" id="UP000694240">
    <property type="component" value="Chromosome 6"/>
</dbReference>
<proteinExistence type="predicted"/>
<evidence type="ECO:0000313" key="2">
    <source>
        <dbReference type="EMBL" id="KAG7594611.1"/>
    </source>
</evidence>
<dbReference type="EMBL" id="JAEFBK010000006">
    <property type="protein sequence ID" value="KAG7594611.1"/>
    <property type="molecule type" value="Genomic_DNA"/>
</dbReference>
<evidence type="ECO:0000256" key="1">
    <source>
        <dbReference type="SAM" id="MobiDB-lite"/>
    </source>
</evidence>